<evidence type="ECO:0000256" key="1">
    <source>
        <dbReference type="SAM" id="SignalP"/>
    </source>
</evidence>
<dbReference type="PANTHER" id="PTHR34512">
    <property type="entry name" value="CELL SURFACE PROTEIN"/>
    <property type="match status" value="1"/>
</dbReference>
<dbReference type="Proteomes" id="UP000614469">
    <property type="component" value="Unassembled WGS sequence"/>
</dbReference>
<protein>
    <submittedName>
        <fullName evidence="3">PQQ-binding-like beta-propeller repeat protein</fullName>
    </submittedName>
</protein>
<evidence type="ECO:0000313" key="3">
    <source>
        <dbReference type="EMBL" id="MBC8335995.1"/>
    </source>
</evidence>
<feature type="domain" description="Pyrrolo-quinoline quinone repeat" evidence="2">
    <location>
        <begin position="177"/>
        <end position="272"/>
    </location>
</feature>
<name>A0A8J6NMQ8_9CHLR</name>
<dbReference type="InterPro" id="IPR011047">
    <property type="entry name" value="Quinoprotein_ADH-like_sf"/>
</dbReference>
<dbReference type="AlphaFoldDB" id="A0A8J6NMQ8"/>
<reference evidence="3 4" key="1">
    <citation type="submission" date="2020-08" db="EMBL/GenBank/DDBJ databases">
        <title>Bridging the membrane lipid divide: bacteria of the FCB group superphylum have the potential to synthesize archaeal ether lipids.</title>
        <authorList>
            <person name="Villanueva L."/>
            <person name="Von Meijenfeldt F.A.B."/>
            <person name="Westbye A.B."/>
            <person name="Yadav S."/>
            <person name="Hopmans E.C."/>
            <person name="Dutilh B.E."/>
            <person name="Sinninghe Damste J.S."/>
        </authorList>
    </citation>
    <scope>NUCLEOTIDE SEQUENCE [LARGE SCALE GENOMIC DNA]</scope>
    <source>
        <strain evidence="3">NIOZ-UU36</strain>
    </source>
</reference>
<dbReference type="InterPro" id="IPR015943">
    <property type="entry name" value="WD40/YVTN_repeat-like_dom_sf"/>
</dbReference>
<dbReference type="InterPro" id="IPR018391">
    <property type="entry name" value="PQQ_b-propeller_rpt"/>
</dbReference>
<proteinExistence type="predicted"/>
<dbReference type="SUPFAM" id="SSF50998">
    <property type="entry name" value="Quinoprotein alcohol dehydrogenase-like"/>
    <property type="match status" value="2"/>
</dbReference>
<dbReference type="PANTHER" id="PTHR34512:SF30">
    <property type="entry name" value="OUTER MEMBRANE PROTEIN ASSEMBLY FACTOR BAMB"/>
    <property type="match status" value="1"/>
</dbReference>
<sequence>MKLKKIFILTMAILLSVLLSGCSSAALQTNSWSGLSADTEKAYLANGSFVYALYLSNGSQAWQYPAEKADAKESFFATPVLTEDGQLLIASAGANHSLVSLNPENGTSNWVFDDAEGTWIASPLAIGEYIYAPNTDGKIYVLDSNGNFLWAKAIGGALWAQPVSDGEIIYITSLDHHLYALDPGRKEVLWDVELTGAAPGSAALDTDGNLYIGSFGSVLSAIDTQSHKILWEAPLDGWVWDAPSLDGTTLYVGDLEGSFHSIDTADGSENWAPIKPNGPITGSPLITNDLIVIGTESGTAYAIDQDGSIVWQQAIGGRLYTAPAQSGELILFSPMETDSVLVALDFDGRQVWQFTPAK</sequence>
<dbReference type="Pfam" id="PF13360">
    <property type="entry name" value="PQQ_2"/>
    <property type="match status" value="3"/>
</dbReference>
<dbReference type="EMBL" id="JACNJN010000135">
    <property type="protein sequence ID" value="MBC8335995.1"/>
    <property type="molecule type" value="Genomic_DNA"/>
</dbReference>
<dbReference type="PROSITE" id="PS51257">
    <property type="entry name" value="PROKAR_LIPOPROTEIN"/>
    <property type="match status" value="1"/>
</dbReference>
<dbReference type="Gene3D" id="2.130.10.10">
    <property type="entry name" value="YVTN repeat-like/Quinoprotein amine dehydrogenase"/>
    <property type="match status" value="3"/>
</dbReference>
<feature type="chain" id="PRO_5035245372" evidence="1">
    <location>
        <begin position="26"/>
        <end position="358"/>
    </location>
</feature>
<organism evidence="3 4">
    <name type="scientific">Candidatus Desulfolinea nitratireducens</name>
    <dbReference type="NCBI Taxonomy" id="2841698"/>
    <lineage>
        <taxon>Bacteria</taxon>
        <taxon>Bacillati</taxon>
        <taxon>Chloroflexota</taxon>
        <taxon>Anaerolineae</taxon>
        <taxon>Anaerolineales</taxon>
        <taxon>Anaerolineales incertae sedis</taxon>
        <taxon>Candidatus Desulfolinea</taxon>
    </lineage>
</organism>
<feature type="domain" description="Pyrrolo-quinoline quinone repeat" evidence="2">
    <location>
        <begin position="38"/>
        <end position="156"/>
    </location>
</feature>
<gene>
    <name evidence="3" type="ORF">H8E29_12075</name>
</gene>
<keyword evidence="1" id="KW-0732">Signal</keyword>
<dbReference type="SMART" id="SM00564">
    <property type="entry name" value="PQQ"/>
    <property type="match status" value="8"/>
</dbReference>
<evidence type="ECO:0000313" key="4">
    <source>
        <dbReference type="Proteomes" id="UP000614469"/>
    </source>
</evidence>
<evidence type="ECO:0000259" key="2">
    <source>
        <dbReference type="Pfam" id="PF13360"/>
    </source>
</evidence>
<accession>A0A8J6NMQ8</accession>
<comment type="caution">
    <text evidence="3">The sequence shown here is derived from an EMBL/GenBank/DDBJ whole genome shotgun (WGS) entry which is preliminary data.</text>
</comment>
<feature type="domain" description="Pyrrolo-quinoline quinone repeat" evidence="2">
    <location>
        <begin position="284"/>
        <end position="354"/>
    </location>
</feature>
<dbReference type="InterPro" id="IPR002372">
    <property type="entry name" value="PQQ_rpt_dom"/>
</dbReference>
<feature type="signal peptide" evidence="1">
    <location>
        <begin position="1"/>
        <end position="25"/>
    </location>
</feature>